<keyword evidence="2" id="KW-0732">Signal</keyword>
<sequence>MKTRTRLTFVLAALAFAGGACQEAPAAPPKPAAPAPARPKSKDVSAEDYVMSTLPRAHVRLKDAYGGVRRVEVEVAATGESRTRGLMWRKSLPAGQGMLFIFPDEEVRGFWMRNTLIPLDMLFITSEGRVVGIIENAEPRTLTNRTVGIPSQYVLEVPGGWCQKNGIVRGGTAEFEGVSTIPVTP</sequence>
<feature type="compositionally biased region" description="Pro residues" evidence="1">
    <location>
        <begin position="26"/>
        <end position="37"/>
    </location>
</feature>
<proteinExistence type="predicted"/>
<gene>
    <name evidence="3" type="ORF">EJ065_5295</name>
</gene>
<evidence type="ECO:0000256" key="2">
    <source>
        <dbReference type="SAM" id="SignalP"/>
    </source>
</evidence>
<evidence type="ECO:0000256" key="1">
    <source>
        <dbReference type="SAM" id="MobiDB-lite"/>
    </source>
</evidence>
<evidence type="ECO:0008006" key="5">
    <source>
        <dbReference type="Google" id="ProtNLM"/>
    </source>
</evidence>
<feature type="signal peptide" evidence="2">
    <location>
        <begin position="1"/>
        <end position="26"/>
    </location>
</feature>
<dbReference type="AlphaFoldDB" id="A0A410RY10"/>
<dbReference type="PROSITE" id="PS51257">
    <property type="entry name" value="PROKAR_LIPOPROTEIN"/>
    <property type="match status" value="1"/>
</dbReference>
<dbReference type="PANTHER" id="PTHR37953:SF1">
    <property type="entry name" value="UPF0127 PROTEIN MJ1496"/>
    <property type="match status" value="1"/>
</dbReference>
<feature type="region of interest" description="Disordered" evidence="1">
    <location>
        <begin position="25"/>
        <end position="44"/>
    </location>
</feature>
<protein>
    <recommendedName>
        <fullName evidence="5">Lipoprotein</fullName>
    </recommendedName>
</protein>
<dbReference type="Gene3D" id="2.60.120.1140">
    <property type="entry name" value="Protein of unknown function DUF192"/>
    <property type="match status" value="1"/>
</dbReference>
<dbReference type="PANTHER" id="PTHR37953">
    <property type="entry name" value="UPF0127 PROTEIN MJ1496"/>
    <property type="match status" value="1"/>
</dbReference>
<organism evidence="3 4">
    <name type="scientific">Corallococcus coralloides</name>
    <name type="common">Myxococcus coralloides</name>
    <dbReference type="NCBI Taxonomy" id="184914"/>
    <lineage>
        <taxon>Bacteria</taxon>
        <taxon>Pseudomonadati</taxon>
        <taxon>Myxococcota</taxon>
        <taxon>Myxococcia</taxon>
        <taxon>Myxococcales</taxon>
        <taxon>Cystobacterineae</taxon>
        <taxon>Myxococcaceae</taxon>
        <taxon>Corallococcus</taxon>
    </lineage>
</organism>
<accession>A0A410RY10</accession>
<dbReference type="Proteomes" id="UP000288758">
    <property type="component" value="Chromosome"/>
</dbReference>
<dbReference type="Pfam" id="PF02643">
    <property type="entry name" value="DUF192"/>
    <property type="match status" value="1"/>
</dbReference>
<reference evidence="3 4" key="1">
    <citation type="submission" date="2018-12" db="EMBL/GenBank/DDBJ databases">
        <title>Complete Genome Sequence of the Corallopyronin A producing Myxobacterium Corallococcus coralloides B035.</title>
        <authorList>
            <person name="Bouhired S.M."/>
            <person name="Rupp O."/>
            <person name="Blom J."/>
            <person name="Schaeberle T.F."/>
            <person name="Kehraus S."/>
            <person name="Schiefer A."/>
            <person name="Pfarr K."/>
            <person name="Goesmann A."/>
            <person name="Hoerauf A."/>
            <person name="Koenig G.M."/>
        </authorList>
    </citation>
    <scope>NUCLEOTIDE SEQUENCE [LARGE SCALE GENOMIC DNA]</scope>
    <source>
        <strain evidence="3 4">B035</strain>
    </source>
</reference>
<name>A0A410RY10_CORCK</name>
<dbReference type="EMBL" id="CP034669">
    <property type="protein sequence ID" value="QAT86829.1"/>
    <property type="molecule type" value="Genomic_DNA"/>
</dbReference>
<dbReference type="InterPro" id="IPR003795">
    <property type="entry name" value="DUF192"/>
</dbReference>
<dbReference type="RefSeq" id="WP_205694634.1">
    <property type="nucleotide sequence ID" value="NZ_CP034669.1"/>
</dbReference>
<evidence type="ECO:0000313" key="3">
    <source>
        <dbReference type="EMBL" id="QAT86829.1"/>
    </source>
</evidence>
<dbReference type="InterPro" id="IPR038695">
    <property type="entry name" value="Saro_0823-like_sf"/>
</dbReference>
<evidence type="ECO:0000313" key="4">
    <source>
        <dbReference type="Proteomes" id="UP000288758"/>
    </source>
</evidence>
<feature type="chain" id="PRO_5019494305" description="Lipoprotein" evidence="2">
    <location>
        <begin position="27"/>
        <end position="185"/>
    </location>
</feature>